<sequence length="206" mass="23570">MIVYCGISTGSAAASRPETLPTARSWPEWRYPALQAKLNPNPTAEIELTTNIALPIFFYSLSFSPISLTSANWKIRTPQPQWTRRAARAAVRREKARLRMAKKRAQLKSRPVEEQMAAAERARLHQATYREKNREELRDWEATRRVQFGVEAYKAYEKQQSQRKRNAQERRIAKAIKAGYLPVGYTLDDSQLITMDASDPAGEEST</sequence>
<name>A0AAD6TEV2_9AGAR</name>
<accession>A0AAD6TEV2</accession>
<comment type="caution">
    <text evidence="1">The sequence shown here is derived from an EMBL/GenBank/DDBJ whole genome shotgun (WGS) entry which is preliminary data.</text>
</comment>
<dbReference type="Proteomes" id="UP001218188">
    <property type="component" value="Unassembled WGS sequence"/>
</dbReference>
<organism evidence="1 2">
    <name type="scientific">Mycena alexandri</name>
    <dbReference type="NCBI Taxonomy" id="1745969"/>
    <lineage>
        <taxon>Eukaryota</taxon>
        <taxon>Fungi</taxon>
        <taxon>Dikarya</taxon>
        <taxon>Basidiomycota</taxon>
        <taxon>Agaricomycotina</taxon>
        <taxon>Agaricomycetes</taxon>
        <taxon>Agaricomycetidae</taxon>
        <taxon>Agaricales</taxon>
        <taxon>Marasmiineae</taxon>
        <taxon>Mycenaceae</taxon>
        <taxon>Mycena</taxon>
    </lineage>
</organism>
<reference evidence="1" key="1">
    <citation type="submission" date="2023-03" db="EMBL/GenBank/DDBJ databases">
        <title>Massive genome expansion in bonnet fungi (Mycena s.s.) driven by repeated elements and novel gene families across ecological guilds.</title>
        <authorList>
            <consortium name="Lawrence Berkeley National Laboratory"/>
            <person name="Harder C.B."/>
            <person name="Miyauchi S."/>
            <person name="Viragh M."/>
            <person name="Kuo A."/>
            <person name="Thoen E."/>
            <person name="Andreopoulos B."/>
            <person name="Lu D."/>
            <person name="Skrede I."/>
            <person name="Drula E."/>
            <person name="Henrissat B."/>
            <person name="Morin E."/>
            <person name="Kohler A."/>
            <person name="Barry K."/>
            <person name="LaButti K."/>
            <person name="Morin E."/>
            <person name="Salamov A."/>
            <person name="Lipzen A."/>
            <person name="Mereny Z."/>
            <person name="Hegedus B."/>
            <person name="Baldrian P."/>
            <person name="Stursova M."/>
            <person name="Weitz H."/>
            <person name="Taylor A."/>
            <person name="Grigoriev I.V."/>
            <person name="Nagy L.G."/>
            <person name="Martin F."/>
            <person name="Kauserud H."/>
        </authorList>
    </citation>
    <scope>NUCLEOTIDE SEQUENCE</scope>
    <source>
        <strain evidence="1">CBHHK200</strain>
    </source>
</reference>
<evidence type="ECO:0000313" key="2">
    <source>
        <dbReference type="Proteomes" id="UP001218188"/>
    </source>
</evidence>
<dbReference type="EMBL" id="JARJCM010000006">
    <property type="protein sequence ID" value="KAJ7044909.1"/>
    <property type="molecule type" value="Genomic_DNA"/>
</dbReference>
<evidence type="ECO:0000313" key="1">
    <source>
        <dbReference type="EMBL" id="KAJ7044909.1"/>
    </source>
</evidence>
<gene>
    <name evidence="1" type="ORF">C8F04DRAFT_1174651</name>
</gene>
<protein>
    <submittedName>
        <fullName evidence="1">Uncharacterized protein</fullName>
    </submittedName>
</protein>
<keyword evidence="2" id="KW-1185">Reference proteome</keyword>
<dbReference type="AlphaFoldDB" id="A0AAD6TEV2"/>
<proteinExistence type="predicted"/>